<feature type="domain" description="MADF" evidence="2">
    <location>
        <begin position="15"/>
        <end position="113"/>
    </location>
</feature>
<feature type="compositionally biased region" description="Polar residues" evidence="1">
    <location>
        <begin position="263"/>
        <end position="295"/>
    </location>
</feature>
<dbReference type="PROSITE" id="PS51029">
    <property type="entry name" value="MADF"/>
    <property type="match status" value="1"/>
</dbReference>
<feature type="compositionally biased region" description="Basic and acidic residues" evidence="1">
    <location>
        <begin position="160"/>
        <end position="169"/>
    </location>
</feature>
<feature type="compositionally biased region" description="Basic and acidic residues" evidence="1">
    <location>
        <begin position="125"/>
        <end position="143"/>
    </location>
</feature>
<feature type="region of interest" description="Disordered" evidence="1">
    <location>
        <begin position="263"/>
        <end position="300"/>
    </location>
</feature>
<evidence type="ECO:0000256" key="1">
    <source>
        <dbReference type="SAM" id="MobiDB-lite"/>
    </source>
</evidence>
<organism evidence="3 4">
    <name type="scientific">Petrolisthes manimaculis</name>
    <dbReference type="NCBI Taxonomy" id="1843537"/>
    <lineage>
        <taxon>Eukaryota</taxon>
        <taxon>Metazoa</taxon>
        <taxon>Ecdysozoa</taxon>
        <taxon>Arthropoda</taxon>
        <taxon>Crustacea</taxon>
        <taxon>Multicrustacea</taxon>
        <taxon>Malacostraca</taxon>
        <taxon>Eumalacostraca</taxon>
        <taxon>Eucarida</taxon>
        <taxon>Decapoda</taxon>
        <taxon>Pleocyemata</taxon>
        <taxon>Anomura</taxon>
        <taxon>Galatheoidea</taxon>
        <taxon>Porcellanidae</taxon>
        <taxon>Petrolisthes</taxon>
    </lineage>
</organism>
<feature type="region of interest" description="Disordered" evidence="1">
    <location>
        <begin position="114"/>
        <end position="193"/>
    </location>
</feature>
<keyword evidence="4" id="KW-1185">Reference proteome</keyword>
<dbReference type="InterPro" id="IPR006578">
    <property type="entry name" value="MADF-dom"/>
</dbReference>
<reference evidence="3" key="1">
    <citation type="submission" date="2023-11" db="EMBL/GenBank/DDBJ databases">
        <title>Genome assemblies of two species of porcelain crab, Petrolisthes cinctipes and Petrolisthes manimaculis (Anomura: Porcellanidae).</title>
        <authorList>
            <person name="Angst P."/>
        </authorList>
    </citation>
    <scope>NUCLEOTIDE SEQUENCE</scope>
    <source>
        <strain evidence="3">PB745_02</strain>
        <tissue evidence="3">Gill</tissue>
    </source>
</reference>
<dbReference type="SMART" id="SM00595">
    <property type="entry name" value="MADF"/>
    <property type="match status" value="1"/>
</dbReference>
<sequence>MAEKKKESERKMMMEIIDVYRSLSALWKIKSDEYSDREKKADAYKILYGKYKEHYPNATLEEMKKKINTLRTNFRAELRKVERSEKSGAGTEDIHVPRLWYFDAMLFLRDQETPAPSTSSIMVPEESHEGQKENDTEQDERSVGLDQGVTTTNAVPTESCCERPNEEKSASSLTADGSVPLTGKGAATKRRRDEAKKNELITLATNSLLKESLEDEHDIQGKAWANQLRKMDPMQQLFAKKAIDDVLFEGRCGNLSRNSCTINQTNSSTPHSLPSYAHTLSRTSTPNSMHSTHSYPSHMDTSRGFQSNVQDANETNFVEANPLVSKTIRLIVCGEVLVRNFISSKEFPVAKKRNVILRRAFGEMASRMVVFCLTIIGITKLRSSS</sequence>
<dbReference type="EMBL" id="JAWZYT010000265">
    <property type="protein sequence ID" value="KAK4325674.1"/>
    <property type="molecule type" value="Genomic_DNA"/>
</dbReference>
<name>A0AAE1QF22_9EUCA</name>
<dbReference type="Pfam" id="PF10545">
    <property type="entry name" value="MADF_DNA_bdg"/>
    <property type="match status" value="1"/>
</dbReference>
<accession>A0AAE1QF22</accession>
<comment type="caution">
    <text evidence="3">The sequence shown here is derived from an EMBL/GenBank/DDBJ whole genome shotgun (WGS) entry which is preliminary data.</text>
</comment>
<dbReference type="AlphaFoldDB" id="A0AAE1QF22"/>
<evidence type="ECO:0000259" key="2">
    <source>
        <dbReference type="PROSITE" id="PS51029"/>
    </source>
</evidence>
<gene>
    <name evidence="3" type="ORF">Pmani_003767</name>
</gene>
<dbReference type="Proteomes" id="UP001292094">
    <property type="component" value="Unassembled WGS sequence"/>
</dbReference>
<dbReference type="PANTHER" id="PTHR21505:SF8">
    <property type="entry name" value="DPT-YFP REPRESSOR BY OVEREXPRESSION, ISOFORM D-RELATED"/>
    <property type="match status" value="1"/>
</dbReference>
<dbReference type="PANTHER" id="PTHR21505">
    <property type="entry name" value="MADF DOMAIN-CONTAINING PROTEIN-RELATED"/>
    <property type="match status" value="1"/>
</dbReference>
<evidence type="ECO:0000313" key="3">
    <source>
        <dbReference type="EMBL" id="KAK4325674.1"/>
    </source>
</evidence>
<proteinExistence type="predicted"/>
<evidence type="ECO:0000313" key="4">
    <source>
        <dbReference type="Proteomes" id="UP001292094"/>
    </source>
</evidence>
<protein>
    <recommendedName>
        <fullName evidence="2">MADF domain-containing protein</fullName>
    </recommendedName>
</protein>